<dbReference type="PANTHER" id="PTHR43214:SF41">
    <property type="entry name" value="NITRATE_NITRITE RESPONSE REGULATOR PROTEIN NARP"/>
    <property type="match status" value="1"/>
</dbReference>
<dbReference type="OrthoDB" id="9780593at2"/>
<dbReference type="CDD" id="cd17535">
    <property type="entry name" value="REC_NarL-like"/>
    <property type="match status" value="1"/>
</dbReference>
<reference evidence="9" key="1">
    <citation type="submission" date="2016-10" db="EMBL/GenBank/DDBJ databases">
        <authorList>
            <person name="Varghese N."/>
            <person name="Submissions S."/>
        </authorList>
    </citation>
    <scope>NUCLEOTIDE SEQUENCE [LARGE SCALE GENOMIC DNA]</scope>
    <source>
        <strain evidence="9">CGMCC 1.11014</strain>
    </source>
</reference>
<dbReference type="InterPro" id="IPR016032">
    <property type="entry name" value="Sig_transdc_resp-reg_C-effctor"/>
</dbReference>
<keyword evidence="4" id="KW-0804">Transcription</keyword>
<dbReference type="Pfam" id="PF00196">
    <property type="entry name" value="GerE"/>
    <property type="match status" value="1"/>
</dbReference>
<dbReference type="PROSITE" id="PS00622">
    <property type="entry name" value="HTH_LUXR_1"/>
    <property type="match status" value="1"/>
</dbReference>
<dbReference type="PROSITE" id="PS50043">
    <property type="entry name" value="HTH_LUXR_2"/>
    <property type="match status" value="1"/>
</dbReference>
<dbReference type="STRING" id="1035707.SAMN05216552_1001416"/>
<keyword evidence="3" id="KW-0238">DNA-binding</keyword>
<dbReference type="SUPFAM" id="SSF46894">
    <property type="entry name" value="C-terminal effector domain of the bipartite response regulators"/>
    <property type="match status" value="1"/>
</dbReference>
<evidence type="ECO:0000256" key="4">
    <source>
        <dbReference type="ARBA" id="ARBA00023163"/>
    </source>
</evidence>
<evidence type="ECO:0000256" key="1">
    <source>
        <dbReference type="ARBA" id="ARBA00022553"/>
    </source>
</evidence>
<dbReference type="Pfam" id="PF00072">
    <property type="entry name" value="Response_reg"/>
    <property type="match status" value="1"/>
</dbReference>
<name>A0A1I7F6W3_9BURK</name>
<keyword evidence="9" id="KW-1185">Reference proteome</keyword>
<gene>
    <name evidence="8" type="ORF">SAMN05216552_1001416</name>
</gene>
<evidence type="ECO:0000259" key="7">
    <source>
        <dbReference type="PROSITE" id="PS50110"/>
    </source>
</evidence>
<dbReference type="InterPro" id="IPR001789">
    <property type="entry name" value="Sig_transdc_resp-reg_receiver"/>
</dbReference>
<proteinExistence type="predicted"/>
<evidence type="ECO:0000256" key="2">
    <source>
        <dbReference type="ARBA" id="ARBA00023015"/>
    </source>
</evidence>
<dbReference type="SMART" id="SM00421">
    <property type="entry name" value="HTH_LUXR"/>
    <property type="match status" value="1"/>
</dbReference>
<dbReference type="PROSITE" id="PS50110">
    <property type="entry name" value="RESPONSE_REGULATORY"/>
    <property type="match status" value="1"/>
</dbReference>
<dbReference type="EMBL" id="FPBO01000001">
    <property type="protein sequence ID" value="SFU31923.1"/>
    <property type="molecule type" value="Genomic_DNA"/>
</dbReference>
<dbReference type="InterPro" id="IPR000792">
    <property type="entry name" value="Tscrpt_reg_LuxR_C"/>
</dbReference>
<keyword evidence="1 5" id="KW-0597">Phosphoprotein</keyword>
<evidence type="ECO:0000313" key="8">
    <source>
        <dbReference type="EMBL" id="SFU31923.1"/>
    </source>
</evidence>
<dbReference type="GO" id="GO:0000160">
    <property type="term" value="P:phosphorelay signal transduction system"/>
    <property type="evidence" value="ECO:0007669"/>
    <property type="project" value="InterPro"/>
</dbReference>
<feature type="domain" description="Response regulatory" evidence="7">
    <location>
        <begin position="3"/>
        <end position="119"/>
    </location>
</feature>
<dbReference type="SUPFAM" id="SSF52172">
    <property type="entry name" value="CheY-like"/>
    <property type="match status" value="1"/>
</dbReference>
<dbReference type="CDD" id="cd06170">
    <property type="entry name" value="LuxR_C_like"/>
    <property type="match status" value="1"/>
</dbReference>
<evidence type="ECO:0000313" key="9">
    <source>
        <dbReference type="Proteomes" id="UP000199391"/>
    </source>
</evidence>
<dbReference type="Proteomes" id="UP000199391">
    <property type="component" value="Unassembled WGS sequence"/>
</dbReference>
<dbReference type="AlphaFoldDB" id="A0A1I7F6W3"/>
<dbReference type="PANTHER" id="PTHR43214">
    <property type="entry name" value="TWO-COMPONENT RESPONSE REGULATOR"/>
    <property type="match status" value="1"/>
</dbReference>
<keyword evidence="2" id="KW-0805">Transcription regulation</keyword>
<dbReference type="SMART" id="SM00448">
    <property type="entry name" value="REC"/>
    <property type="match status" value="1"/>
</dbReference>
<dbReference type="InterPro" id="IPR011006">
    <property type="entry name" value="CheY-like_superfamily"/>
</dbReference>
<dbReference type="Gene3D" id="3.40.50.2300">
    <property type="match status" value="1"/>
</dbReference>
<sequence length="212" mass="22502">MIRILIADDHAIVRGGLLQLFGLAGDVTVVAQATNGGQVMESLRATPCDLVLLDLSMPGASGVELIARIRAHAPALPILVLSMHNEALVVRRALKAGANGYMSKDGDPETLLLAVRKVAAGGRYLDPGVAELLVFDGDAGRGAPAHEQLSNRELSIFRLFVGGKTVNQIADELAISNKTVSTHKARLMQKMGFQSNADMLRYGIDHGMGRGL</sequence>
<dbReference type="InterPro" id="IPR039420">
    <property type="entry name" value="WalR-like"/>
</dbReference>
<evidence type="ECO:0000256" key="5">
    <source>
        <dbReference type="PROSITE-ProRule" id="PRU00169"/>
    </source>
</evidence>
<protein>
    <submittedName>
        <fullName evidence="8">Two component transcriptional regulator, LuxR family</fullName>
    </submittedName>
</protein>
<dbReference type="GO" id="GO:0003677">
    <property type="term" value="F:DNA binding"/>
    <property type="evidence" value="ECO:0007669"/>
    <property type="project" value="UniProtKB-KW"/>
</dbReference>
<evidence type="ECO:0000256" key="3">
    <source>
        <dbReference type="ARBA" id="ARBA00023125"/>
    </source>
</evidence>
<organism evidence="8 9">
    <name type="scientific">Pseudoduganella namucuonensis</name>
    <dbReference type="NCBI Taxonomy" id="1035707"/>
    <lineage>
        <taxon>Bacteria</taxon>
        <taxon>Pseudomonadati</taxon>
        <taxon>Pseudomonadota</taxon>
        <taxon>Betaproteobacteria</taxon>
        <taxon>Burkholderiales</taxon>
        <taxon>Oxalobacteraceae</taxon>
        <taxon>Telluria group</taxon>
        <taxon>Pseudoduganella</taxon>
    </lineage>
</organism>
<feature type="modified residue" description="4-aspartylphosphate" evidence="5">
    <location>
        <position position="54"/>
    </location>
</feature>
<evidence type="ECO:0000259" key="6">
    <source>
        <dbReference type="PROSITE" id="PS50043"/>
    </source>
</evidence>
<accession>A0A1I7F6W3</accession>
<feature type="domain" description="HTH luxR-type" evidence="6">
    <location>
        <begin position="142"/>
        <end position="207"/>
    </location>
</feature>
<dbReference type="RefSeq" id="WP_093552946.1">
    <property type="nucleotide sequence ID" value="NZ_FPBO01000001.1"/>
</dbReference>
<dbReference type="PRINTS" id="PR00038">
    <property type="entry name" value="HTHLUXR"/>
</dbReference>
<dbReference type="InterPro" id="IPR058245">
    <property type="entry name" value="NreC/VraR/RcsB-like_REC"/>
</dbReference>
<dbReference type="GO" id="GO:0006355">
    <property type="term" value="P:regulation of DNA-templated transcription"/>
    <property type="evidence" value="ECO:0007669"/>
    <property type="project" value="InterPro"/>
</dbReference>